<sequence>MIVGLVAENRPCDRVVALRPKEIKSLTDLGIKVVIETNAGKGVGFDDKAYIMAGATIVDRLTAYKSSLVVRINEISRNELEMMIPGNISMSMLHHEGVPQRKIDLEEKQIV</sequence>
<comment type="caution">
    <text evidence="2">The sequence shown here is derived from an EMBL/GenBank/DDBJ whole genome shotgun (WGS) entry which is preliminary data.</text>
</comment>
<evidence type="ECO:0000313" key="2">
    <source>
        <dbReference type="EMBL" id="GAG13418.1"/>
    </source>
</evidence>
<dbReference type="GO" id="GO:0005886">
    <property type="term" value="C:plasma membrane"/>
    <property type="evidence" value="ECO:0007669"/>
    <property type="project" value="TreeGrafter"/>
</dbReference>
<organism evidence="2">
    <name type="scientific">marine sediment metagenome</name>
    <dbReference type="NCBI Taxonomy" id="412755"/>
    <lineage>
        <taxon>unclassified sequences</taxon>
        <taxon>metagenomes</taxon>
        <taxon>ecological metagenomes</taxon>
    </lineage>
</organism>
<feature type="domain" description="Alanine dehydrogenase/pyridine nucleotide transhydrogenase N-terminal" evidence="1">
    <location>
        <begin position="4"/>
        <end position="99"/>
    </location>
</feature>
<feature type="non-terminal residue" evidence="2">
    <location>
        <position position="111"/>
    </location>
</feature>
<dbReference type="SMART" id="SM01003">
    <property type="entry name" value="AlaDh_PNT_N"/>
    <property type="match status" value="1"/>
</dbReference>
<dbReference type="InterPro" id="IPR007886">
    <property type="entry name" value="AlaDH/PNT_N"/>
</dbReference>
<dbReference type="PANTHER" id="PTHR42795">
    <property type="entry name" value="ALANINE DEHYDROGENASE"/>
    <property type="match status" value="1"/>
</dbReference>
<reference evidence="2" key="1">
    <citation type="journal article" date="2014" name="Front. Microbiol.">
        <title>High frequency of phylogenetically diverse reductive dehalogenase-homologous genes in deep subseafloor sedimentary metagenomes.</title>
        <authorList>
            <person name="Kawai M."/>
            <person name="Futagami T."/>
            <person name="Toyoda A."/>
            <person name="Takaki Y."/>
            <person name="Nishi S."/>
            <person name="Hori S."/>
            <person name="Arai W."/>
            <person name="Tsubouchi T."/>
            <person name="Morono Y."/>
            <person name="Uchiyama I."/>
            <person name="Ito T."/>
            <person name="Fujiyama A."/>
            <person name="Inagaki F."/>
            <person name="Takami H."/>
        </authorList>
    </citation>
    <scope>NUCLEOTIDE SEQUENCE</scope>
    <source>
        <strain evidence="2">Expedition CK06-06</strain>
    </source>
</reference>
<dbReference type="Pfam" id="PF05222">
    <property type="entry name" value="AlaDh_PNT_N"/>
    <property type="match status" value="1"/>
</dbReference>
<protein>
    <recommendedName>
        <fullName evidence="1">Alanine dehydrogenase/pyridine nucleotide transhydrogenase N-terminal domain-containing protein</fullName>
    </recommendedName>
</protein>
<gene>
    <name evidence="2" type="ORF">S01H1_35785</name>
</gene>
<dbReference type="AlphaFoldDB" id="X0VLP9"/>
<dbReference type="Gene3D" id="3.40.50.720">
    <property type="entry name" value="NAD(P)-binding Rossmann-like Domain"/>
    <property type="match status" value="1"/>
</dbReference>
<name>X0VLP9_9ZZZZ</name>
<accession>X0VLP9</accession>
<dbReference type="GO" id="GO:0006524">
    <property type="term" value="P:alanine catabolic process"/>
    <property type="evidence" value="ECO:0007669"/>
    <property type="project" value="TreeGrafter"/>
</dbReference>
<dbReference type="GO" id="GO:0000286">
    <property type="term" value="F:alanine dehydrogenase activity"/>
    <property type="evidence" value="ECO:0007669"/>
    <property type="project" value="TreeGrafter"/>
</dbReference>
<dbReference type="EMBL" id="BARS01022373">
    <property type="protein sequence ID" value="GAG13418.1"/>
    <property type="molecule type" value="Genomic_DNA"/>
</dbReference>
<proteinExistence type="predicted"/>
<dbReference type="SUPFAM" id="SSF52283">
    <property type="entry name" value="Formate/glycerate dehydrogenase catalytic domain-like"/>
    <property type="match status" value="1"/>
</dbReference>
<evidence type="ECO:0000259" key="1">
    <source>
        <dbReference type="SMART" id="SM01003"/>
    </source>
</evidence>
<dbReference type="PANTHER" id="PTHR42795:SF1">
    <property type="entry name" value="ALANINE DEHYDROGENASE"/>
    <property type="match status" value="1"/>
</dbReference>